<keyword evidence="2" id="KW-1185">Reference proteome</keyword>
<gene>
    <name evidence="1" type="ORF">GCM10007384_23070</name>
</gene>
<comment type="caution">
    <text evidence="1">The sequence shown here is derived from an EMBL/GenBank/DDBJ whole genome shotgun (WGS) entry which is preliminary data.</text>
</comment>
<dbReference type="Proteomes" id="UP000601108">
    <property type="component" value="Unassembled WGS sequence"/>
</dbReference>
<proteinExistence type="predicted"/>
<dbReference type="InterPro" id="IPR003795">
    <property type="entry name" value="DUF192"/>
</dbReference>
<dbReference type="RefSeq" id="WP_027413606.1">
    <property type="nucleotide sequence ID" value="NZ_BMWS01000015.1"/>
</dbReference>
<organism evidence="1 2">
    <name type="scientific">Aquimarina muelleri</name>
    <dbReference type="NCBI Taxonomy" id="279356"/>
    <lineage>
        <taxon>Bacteria</taxon>
        <taxon>Pseudomonadati</taxon>
        <taxon>Bacteroidota</taxon>
        <taxon>Flavobacteriia</taxon>
        <taxon>Flavobacteriales</taxon>
        <taxon>Flavobacteriaceae</taxon>
        <taxon>Aquimarina</taxon>
    </lineage>
</organism>
<dbReference type="Gene3D" id="2.60.120.1140">
    <property type="entry name" value="Protein of unknown function DUF192"/>
    <property type="match status" value="1"/>
</dbReference>
<dbReference type="EMBL" id="BMWS01000015">
    <property type="protein sequence ID" value="GGX21235.1"/>
    <property type="molecule type" value="Genomic_DNA"/>
</dbReference>
<protein>
    <recommendedName>
        <fullName evidence="3">DUF192 domain-containing protein</fullName>
    </recommendedName>
</protein>
<evidence type="ECO:0008006" key="3">
    <source>
        <dbReference type="Google" id="ProtNLM"/>
    </source>
</evidence>
<dbReference type="PANTHER" id="PTHR37953:SF1">
    <property type="entry name" value="UPF0127 PROTEIN MJ1496"/>
    <property type="match status" value="1"/>
</dbReference>
<evidence type="ECO:0000313" key="2">
    <source>
        <dbReference type="Proteomes" id="UP000601108"/>
    </source>
</evidence>
<accession>A0A918N4C4</accession>
<dbReference type="Pfam" id="PF02643">
    <property type="entry name" value="DUF192"/>
    <property type="match status" value="1"/>
</dbReference>
<dbReference type="InterPro" id="IPR038695">
    <property type="entry name" value="Saro_0823-like_sf"/>
</dbReference>
<reference evidence="1 2" key="1">
    <citation type="journal article" date="2014" name="Int. J. Syst. Evol. Microbiol.">
        <title>Complete genome sequence of Corynebacterium casei LMG S-19264T (=DSM 44701T), isolated from a smear-ripened cheese.</title>
        <authorList>
            <consortium name="US DOE Joint Genome Institute (JGI-PGF)"/>
            <person name="Walter F."/>
            <person name="Albersmeier A."/>
            <person name="Kalinowski J."/>
            <person name="Ruckert C."/>
        </authorList>
    </citation>
    <scope>NUCLEOTIDE SEQUENCE [LARGE SCALE GENOMIC DNA]</scope>
    <source>
        <strain evidence="1 2">KCTC 12285</strain>
    </source>
</reference>
<sequence length="165" mass="18660">MKKGIYISIIALATLQLFSCKTDSKNNKSLIKEITFTKEGKLSLFDLKDSIPNLITKLDIEIADDEYQIQTGLMYRESMSNNQGMLFIFPEETPRSFYMKNTKFPLDIIFIDAKNKVVSIQKNAKPLDESSLPSKGAAQYVLEVNAKLTDTWNLKSGDSISFSKI</sequence>
<name>A0A918N4C4_9FLAO</name>
<evidence type="ECO:0000313" key="1">
    <source>
        <dbReference type="EMBL" id="GGX21235.1"/>
    </source>
</evidence>
<dbReference type="AlphaFoldDB" id="A0A918N4C4"/>
<dbReference type="PANTHER" id="PTHR37953">
    <property type="entry name" value="UPF0127 PROTEIN MJ1496"/>
    <property type="match status" value="1"/>
</dbReference>